<keyword evidence="1" id="KW-0472">Membrane</keyword>
<feature type="chain" id="PRO_5002738987" evidence="2">
    <location>
        <begin position="28"/>
        <end position="70"/>
    </location>
</feature>
<keyword evidence="1" id="KW-0812">Transmembrane</keyword>
<feature type="transmembrane region" description="Helical" evidence="1">
    <location>
        <begin position="43"/>
        <end position="66"/>
    </location>
</feature>
<reference evidence="3" key="1">
    <citation type="journal article" date="2008" name="BMC Genomics">
        <title>A conifer genomics resource of 200,000 spruce (Picea spp.) ESTs and 6,464 high-quality, sequence-finished full-length cDNAs for Sitka spruce (Picea sitchensis).</title>
        <authorList>
            <person name="Ralph S.G."/>
            <person name="Chun H.J."/>
            <person name="Kolosova N."/>
            <person name="Cooper D."/>
            <person name="Oddy C."/>
            <person name="Ritland C.E."/>
            <person name="Kirkpatrick R."/>
            <person name="Moore R."/>
            <person name="Barber S."/>
            <person name="Holt R.A."/>
            <person name="Jones S.J."/>
            <person name="Marra M.A."/>
            <person name="Douglas C.J."/>
            <person name="Ritland K."/>
            <person name="Bohlmann J."/>
        </authorList>
    </citation>
    <scope>NUCLEOTIDE SEQUENCE</scope>
    <source>
        <tissue evidence="3">Green portion of the leader tissue</tissue>
    </source>
</reference>
<keyword evidence="2" id="KW-0732">Signal</keyword>
<keyword evidence="1" id="KW-1133">Transmembrane helix</keyword>
<dbReference type="AlphaFoldDB" id="A9NMP9"/>
<protein>
    <submittedName>
        <fullName evidence="3">Uncharacterized protein</fullName>
    </submittedName>
</protein>
<feature type="signal peptide" evidence="2">
    <location>
        <begin position="1"/>
        <end position="27"/>
    </location>
</feature>
<evidence type="ECO:0000256" key="2">
    <source>
        <dbReference type="SAM" id="SignalP"/>
    </source>
</evidence>
<evidence type="ECO:0000256" key="1">
    <source>
        <dbReference type="SAM" id="Phobius"/>
    </source>
</evidence>
<sequence length="70" mass="6940">MAGAGNYAFAALFAVVVIMVGAGAAEAATDVTAPAPSPTMEAGAASMAVVPSLFVALIVSFIPFLASRFY</sequence>
<dbReference type="EMBL" id="EF082553">
    <property type="protein sequence ID" value="ABK21910.1"/>
    <property type="molecule type" value="mRNA"/>
</dbReference>
<accession>A9NMP9</accession>
<name>A9NMP9_PICSI</name>
<proteinExistence type="evidence at transcript level"/>
<evidence type="ECO:0000313" key="3">
    <source>
        <dbReference type="EMBL" id="ABK21910.1"/>
    </source>
</evidence>
<organism evidence="3">
    <name type="scientific">Picea sitchensis</name>
    <name type="common">Sitka spruce</name>
    <name type="synonym">Pinus sitchensis</name>
    <dbReference type="NCBI Taxonomy" id="3332"/>
    <lineage>
        <taxon>Eukaryota</taxon>
        <taxon>Viridiplantae</taxon>
        <taxon>Streptophyta</taxon>
        <taxon>Embryophyta</taxon>
        <taxon>Tracheophyta</taxon>
        <taxon>Spermatophyta</taxon>
        <taxon>Pinopsida</taxon>
        <taxon>Pinidae</taxon>
        <taxon>Conifers I</taxon>
        <taxon>Pinales</taxon>
        <taxon>Pinaceae</taxon>
        <taxon>Picea</taxon>
    </lineage>
</organism>